<evidence type="ECO:0000313" key="1">
    <source>
        <dbReference type="EMBL" id="MDO1450351.1"/>
    </source>
</evidence>
<proteinExistence type="predicted"/>
<keyword evidence="2" id="KW-1185">Reference proteome</keyword>
<accession>A0ABT8RE15</accession>
<name>A0ABT8RE15_9BACT</name>
<sequence length="57" mass="6695">MPVHIYYLARCLQKTTSKAGVHHYMGTASHYALKSQFNALLEILLWFKDLMQKQKIK</sequence>
<organism evidence="1 2">
    <name type="scientific">Rhodocytophaga aerolata</name>
    <dbReference type="NCBI Taxonomy" id="455078"/>
    <lineage>
        <taxon>Bacteria</taxon>
        <taxon>Pseudomonadati</taxon>
        <taxon>Bacteroidota</taxon>
        <taxon>Cytophagia</taxon>
        <taxon>Cytophagales</taxon>
        <taxon>Rhodocytophagaceae</taxon>
        <taxon>Rhodocytophaga</taxon>
    </lineage>
</organism>
<dbReference type="Proteomes" id="UP001168528">
    <property type="component" value="Unassembled WGS sequence"/>
</dbReference>
<reference evidence="1" key="1">
    <citation type="submission" date="2023-07" db="EMBL/GenBank/DDBJ databases">
        <title>The genome sequence of Rhodocytophaga aerolata KACC 12507.</title>
        <authorList>
            <person name="Zhang X."/>
        </authorList>
    </citation>
    <scope>NUCLEOTIDE SEQUENCE</scope>
    <source>
        <strain evidence="1">KACC 12507</strain>
    </source>
</reference>
<comment type="caution">
    <text evidence="1">The sequence shown here is derived from an EMBL/GenBank/DDBJ whole genome shotgun (WGS) entry which is preliminary data.</text>
</comment>
<gene>
    <name evidence="1" type="ORF">Q0590_29010</name>
</gene>
<dbReference type="RefSeq" id="WP_302041154.1">
    <property type="nucleotide sequence ID" value="NZ_JAUKPO010000029.1"/>
</dbReference>
<dbReference type="EMBL" id="JAUKPO010000029">
    <property type="protein sequence ID" value="MDO1450351.1"/>
    <property type="molecule type" value="Genomic_DNA"/>
</dbReference>
<evidence type="ECO:0000313" key="2">
    <source>
        <dbReference type="Proteomes" id="UP001168528"/>
    </source>
</evidence>
<protein>
    <submittedName>
        <fullName evidence="1">Uncharacterized protein</fullName>
    </submittedName>
</protein>